<keyword evidence="3" id="KW-1185">Reference proteome</keyword>
<comment type="caution">
    <text evidence="2">The sequence shown here is derived from an EMBL/GenBank/DDBJ whole genome shotgun (WGS) entry which is preliminary data.</text>
</comment>
<keyword evidence="1" id="KW-0812">Transmembrane</keyword>
<dbReference type="EMBL" id="BAAAGA010000004">
    <property type="protein sequence ID" value="GAA0621350.1"/>
    <property type="molecule type" value="Genomic_DNA"/>
</dbReference>
<sequence>MAKRTAGRGAVEALAMFAAVPVVLVVASALAVRARLLPVSIGYDLLTLQVAWWLSFLAAAAGLLALILAVRNFGKLGLVALVALVLGVGSLAGFGWQKARLLSGPGENVSTDLNEVPGFGRMRSDAGGGAAVGADVCPGARPLMKQVAPQVAGWALEQAGFQVRGTGVGRADGSRDSFFFGFTHDAVIRIRPGRTDVRVAARDGRPHGGEACRLATRISEALHTDATAGG</sequence>
<evidence type="ECO:0008006" key="4">
    <source>
        <dbReference type="Google" id="ProtNLM"/>
    </source>
</evidence>
<evidence type="ECO:0000313" key="3">
    <source>
        <dbReference type="Proteomes" id="UP001501352"/>
    </source>
</evidence>
<name>A0ABP3S4G6_9CAUL</name>
<reference evidence="3" key="1">
    <citation type="journal article" date="2019" name="Int. J. Syst. Evol. Microbiol.">
        <title>The Global Catalogue of Microorganisms (GCM) 10K type strain sequencing project: providing services to taxonomists for standard genome sequencing and annotation.</title>
        <authorList>
            <consortium name="The Broad Institute Genomics Platform"/>
            <consortium name="The Broad Institute Genome Sequencing Center for Infectious Disease"/>
            <person name="Wu L."/>
            <person name="Ma J."/>
        </authorList>
    </citation>
    <scope>NUCLEOTIDE SEQUENCE [LARGE SCALE GENOMIC DNA]</scope>
    <source>
        <strain evidence="3">JCM 12928</strain>
    </source>
</reference>
<dbReference type="Proteomes" id="UP001501352">
    <property type="component" value="Unassembled WGS sequence"/>
</dbReference>
<protein>
    <recommendedName>
        <fullName evidence="4">DUF1499 domain-containing protein</fullName>
    </recommendedName>
</protein>
<feature type="transmembrane region" description="Helical" evidence="1">
    <location>
        <begin position="50"/>
        <end position="69"/>
    </location>
</feature>
<feature type="transmembrane region" description="Helical" evidence="1">
    <location>
        <begin position="76"/>
        <end position="96"/>
    </location>
</feature>
<accession>A0ABP3S4G6</accession>
<keyword evidence="1" id="KW-1133">Transmembrane helix</keyword>
<evidence type="ECO:0000313" key="2">
    <source>
        <dbReference type="EMBL" id="GAA0621350.1"/>
    </source>
</evidence>
<feature type="transmembrane region" description="Helical" evidence="1">
    <location>
        <begin position="12"/>
        <end position="30"/>
    </location>
</feature>
<evidence type="ECO:0000256" key="1">
    <source>
        <dbReference type="SAM" id="Phobius"/>
    </source>
</evidence>
<proteinExistence type="predicted"/>
<dbReference type="RefSeq" id="WP_343792583.1">
    <property type="nucleotide sequence ID" value="NZ_BAAAGA010000004.1"/>
</dbReference>
<organism evidence="2 3">
    <name type="scientific">Brevundimonas kwangchunensis</name>
    <dbReference type="NCBI Taxonomy" id="322163"/>
    <lineage>
        <taxon>Bacteria</taxon>
        <taxon>Pseudomonadati</taxon>
        <taxon>Pseudomonadota</taxon>
        <taxon>Alphaproteobacteria</taxon>
        <taxon>Caulobacterales</taxon>
        <taxon>Caulobacteraceae</taxon>
        <taxon>Brevundimonas</taxon>
    </lineage>
</organism>
<gene>
    <name evidence="2" type="ORF">GCM10009422_16380</name>
</gene>
<keyword evidence="1" id="KW-0472">Membrane</keyword>